<dbReference type="InterPro" id="IPR006050">
    <property type="entry name" value="DNA_photolyase_N"/>
</dbReference>
<proteinExistence type="predicted"/>
<keyword evidence="3" id="KW-0274">FAD</keyword>
<dbReference type="PANTHER" id="PTHR11455">
    <property type="entry name" value="CRYPTOCHROME"/>
    <property type="match status" value="1"/>
</dbReference>
<dbReference type="EMBL" id="MT418680">
    <property type="protein sequence ID" value="QKF94185.1"/>
    <property type="molecule type" value="Genomic_DNA"/>
</dbReference>
<sequence length="473" mass="55854">MKEHKKTIFIFRRDLRLEDNIGLIESLSKSEIVVPIFIFTPEQLLKNPYKSDNAVQFMMESLDDLDSQLKKKGSKMFYFFGKPYEVVDKLIDRLGIDAVYVNRDYTPYSKTRDEKIQKVCERSKIQFHSLEDVLLYPVGTVRTGSGDIYSKFTPFFNTARKVKVEDPKKNNYSNYISSKTKITSEFKGDKGKFYQYNENLAVNGGRELALKILANLQKFKKYNTERDILSKQTTRLSAYIKFGCVSIREVYHKIKEKLGMKNDLIKQLYWREFYYNIGEFNTEILEKRKNFKSNYDKIPWITYDKANNKQKEQWKAWCDGICGVPIVDAGMRQLNEIGYLENRARLIVASFLIKDMFWSPFEGEKYFSNHLCDIDWIVNSASVGNWGWVSGGSVDTMPYFRVFNPFTQGLRFDPECNYIKKWIPELKDIPNEHIHEWDKYYHLYPNVNYPKPILDHSSSVKKTLDKYKKALYK</sequence>
<dbReference type="SUPFAM" id="SSF48173">
    <property type="entry name" value="Cryptochrome/photolyase FAD-binding domain"/>
    <property type="match status" value="1"/>
</dbReference>
<dbReference type="Pfam" id="PF03441">
    <property type="entry name" value="FAD_binding_7"/>
    <property type="match status" value="1"/>
</dbReference>
<dbReference type="SUPFAM" id="SSF52425">
    <property type="entry name" value="Cryptochrome/photolyase, N-terminal domain"/>
    <property type="match status" value="1"/>
</dbReference>
<dbReference type="InterPro" id="IPR036155">
    <property type="entry name" value="Crypto/Photolyase_N_sf"/>
</dbReference>
<dbReference type="Pfam" id="PF00875">
    <property type="entry name" value="DNA_photolyase"/>
    <property type="match status" value="1"/>
</dbReference>
<accession>A0A7D3QUJ9</accession>
<evidence type="ECO:0000313" key="6">
    <source>
        <dbReference type="Proteomes" id="UP001162001"/>
    </source>
</evidence>
<reference evidence="5 6" key="1">
    <citation type="submission" date="2020-04" db="EMBL/GenBank/DDBJ databases">
        <title>Advantages and limits of metagenomic assembly and binning of a giant virus.</title>
        <authorList>
            <person name="Schulz F."/>
            <person name="Andreani J."/>
            <person name="Francis R."/>
            <person name="Boudjemaa H."/>
            <person name="Bou Khalil J.Y."/>
            <person name="Lee J."/>
            <person name="La Scola B."/>
            <person name="Woyke T."/>
        </authorList>
    </citation>
    <scope>NUCLEOTIDE SEQUENCE [LARGE SCALE GENOMIC DNA]</scope>
    <source>
        <strain evidence="5 6">FV1/VV64</strain>
    </source>
</reference>
<feature type="domain" description="Photolyase/cryptochrome alpha/beta" evidence="4">
    <location>
        <begin position="5"/>
        <end position="135"/>
    </location>
</feature>
<evidence type="ECO:0000313" key="5">
    <source>
        <dbReference type="EMBL" id="QKF94185.1"/>
    </source>
</evidence>
<dbReference type="Gene3D" id="1.10.579.10">
    <property type="entry name" value="DNA Cyclobutane Dipyrimidine Photolyase, subunit A, domain 3"/>
    <property type="match status" value="1"/>
</dbReference>
<comment type="cofactor">
    <cofactor evidence="1">
        <name>FAD</name>
        <dbReference type="ChEBI" id="CHEBI:57692"/>
    </cofactor>
</comment>
<keyword evidence="2" id="KW-0285">Flavoprotein</keyword>
<dbReference type="PRINTS" id="PR00147">
    <property type="entry name" value="DNAPHOTLYASE"/>
</dbReference>
<evidence type="ECO:0000259" key="4">
    <source>
        <dbReference type="PROSITE" id="PS51645"/>
    </source>
</evidence>
<keyword evidence="6" id="KW-1185">Reference proteome</keyword>
<dbReference type="Gene3D" id="3.40.50.620">
    <property type="entry name" value="HUPs"/>
    <property type="match status" value="1"/>
</dbReference>
<dbReference type="Gene3D" id="1.25.40.80">
    <property type="match status" value="1"/>
</dbReference>
<dbReference type="InterPro" id="IPR014729">
    <property type="entry name" value="Rossmann-like_a/b/a_fold"/>
</dbReference>
<dbReference type="PROSITE" id="PS51645">
    <property type="entry name" value="PHR_CRY_ALPHA_BETA"/>
    <property type="match status" value="1"/>
</dbReference>
<dbReference type="PANTHER" id="PTHR11455:SF9">
    <property type="entry name" value="CRYPTOCHROME CIRCADIAN CLOCK 5 ISOFORM X1"/>
    <property type="match status" value="1"/>
</dbReference>
<dbReference type="GO" id="GO:0003904">
    <property type="term" value="F:deoxyribodipyrimidine photo-lyase activity"/>
    <property type="evidence" value="ECO:0007669"/>
    <property type="project" value="TreeGrafter"/>
</dbReference>
<dbReference type="GO" id="GO:0003677">
    <property type="term" value="F:DNA binding"/>
    <property type="evidence" value="ECO:0007669"/>
    <property type="project" value="TreeGrafter"/>
</dbReference>
<protein>
    <submittedName>
        <fullName evidence="5">Deoxyribodipyrimidine photolyase</fullName>
    </submittedName>
</protein>
<dbReference type="InterPro" id="IPR005101">
    <property type="entry name" value="Cryptochr/Photolyase_FAD-bd"/>
</dbReference>
<dbReference type="Proteomes" id="UP001162001">
    <property type="component" value="Segment"/>
</dbReference>
<evidence type="ECO:0000256" key="2">
    <source>
        <dbReference type="ARBA" id="ARBA00022630"/>
    </source>
</evidence>
<evidence type="ECO:0000256" key="1">
    <source>
        <dbReference type="ARBA" id="ARBA00001974"/>
    </source>
</evidence>
<dbReference type="InterPro" id="IPR002081">
    <property type="entry name" value="Cryptochrome/DNA_photolyase_1"/>
</dbReference>
<organism evidence="5 6">
    <name type="scientific">Fadolivirus FV1/VV64</name>
    <dbReference type="NCBI Taxonomy" id="3070911"/>
    <lineage>
        <taxon>Viruses</taxon>
        <taxon>Varidnaviria</taxon>
        <taxon>Bamfordvirae</taxon>
        <taxon>Nucleocytoviricota</taxon>
        <taxon>Megaviricetes</taxon>
        <taxon>Imitervirales</taxon>
        <taxon>Mimiviridae</taxon>
        <taxon>Klosneuvirinae</taxon>
        <taxon>Fadolivirus</taxon>
        <taxon>Fadolivirus algeromassiliense</taxon>
    </lineage>
</organism>
<evidence type="ECO:0000256" key="3">
    <source>
        <dbReference type="ARBA" id="ARBA00022827"/>
    </source>
</evidence>
<dbReference type="GO" id="GO:0071949">
    <property type="term" value="F:FAD binding"/>
    <property type="evidence" value="ECO:0007669"/>
    <property type="project" value="TreeGrafter"/>
</dbReference>
<gene>
    <name evidence="5" type="ORF">Fadolivirus_1_727</name>
</gene>
<name>A0A7D3QUJ9_9VIRU</name>
<dbReference type="InterPro" id="IPR036134">
    <property type="entry name" value="Crypto/Photolyase_FAD-like_sf"/>
</dbReference>